<feature type="domain" description="TonB-dependent receptor plug" evidence="14">
    <location>
        <begin position="57"/>
        <end position="167"/>
    </location>
</feature>
<dbReference type="PROSITE" id="PS00430">
    <property type="entry name" value="TONB_DEPENDENT_REC_1"/>
    <property type="match status" value="1"/>
</dbReference>
<dbReference type="Pfam" id="PF07715">
    <property type="entry name" value="Plug"/>
    <property type="match status" value="1"/>
</dbReference>
<gene>
    <name evidence="15" type="ORF">P873_04885</name>
</gene>
<evidence type="ECO:0000256" key="1">
    <source>
        <dbReference type="ARBA" id="ARBA00004571"/>
    </source>
</evidence>
<dbReference type="InterPro" id="IPR037066">
    <property type="entry name" value="Plug_dom_sf"/>
</dbReference>
<sequence length="852" mass="90934">MSNRNQLSGAIRFALLAGAASTFATVPAFAQDSDEATTIDTIEVTGSRLKRADIEGAVPVIVIDRTQIDASGDVSVADVLRDTTFASFGNFRPQSGSSAQSLATIDLRGIGSGRTLVLVDGRRAPTNPMSASSGTDLNAIPLAAVERIEILSDGASAVYGSDAIGGVVNIILRKDFNGAELRFGVGSTDVTGGDLEDMSVVLGSASDRTRLIGGASASKRGMVFTRDQIGGGALGVSTYGNNYYNWATGNASPVPGFNCNANGFWTLGNGLCSFDFNSVAANEAKVGTKSVFVRGDHQINDDWSVYFTANTTKVETFGRYAPVPGVVRVDDGTPNDINGGVMCGVGGCAANGLATDGLPTYFYHRFAAAGNRDNFTDTQNSDFSVGFQGQLTDTIAVDFGARRTDYKYIELGRGYIVGSLASQAANAGDYMFTDPFGAPQEVLDGFSVTINRESRWQTDEIYGLVNFDLFEMGGGTVNAVVGAEYREDTFKDIYDSLSSAGVVLGSSGGPSAGSRDAKAAYFELLLPFASTFDITLAGRWDSYSDYGSDFSPKIALRFQPLENLTFRGSWGQGFRAPGLDILTQAASFSAEPVNDPQSCAALGQPTNCSLQVDTFFLANPDLSSEQSTQWSVGVVYDPVEWLDLSLDYYNIEVEDTISSIGAQDIINSDLDPATYGPIPPGLSITRAANGRITEIIAGYANQGILTNKGWDFRANTNFDLGNWGELSNSLQVSKTVEFEIDDGLGNISCYVGCSSVNGYPDLRAVLLNNWTIGDFTFGWNVNYIGDNGPNGGYATNDVQLSWKAPWNATIAVGAINAGNRYPELNAFDGRPFNFYLYDAYGRTTYVRYTQQF</sequence>
<accession>A0A091BHH4</accession>
<dbReference type="eggNOG" id="COG4206">
    <property type="taxonomic scope" value="Bacteria"/>
</dbReference>
<evidence type="ECO:0000313" key="15">
    <source>
        <dbReference type="EMBL" id="KFN50942.1"/>
    </source>
</evidence>
<feature type="signal peptide" evidence="12">
    <location>
        <begin position="1"/>
        <end position="30"/>
    </location>
</feature>
<evidence type="ECO:0000256" key="6">
    <source>
        <dbReference type="ARBA" id="ARBA00023077"/>
    </source>
</evidence>
<evidence type="ECO:0000256" key="7">
    <source>
        <dbReference type="ARBA" id="ARBA00023136"/>
    </source>
</evidence>
<keyword evidence="16" id="KW-1185">Reference proteome</keyword>
<feature type="short sequence motif" description="TonB box" evidence="10">
    <location>
        <begin position="41"/>
        <end position="47"/>
    </location>
</feature>
<dbReference type="Gene3D" id="2.170.130.10">
    <property type="entry name" value="TonB-dependent receptor, plug domain"/>
    <property type="match status" value="1"/>
</dbReference>
<evidence type="ECO:0000259" key="13">
    <source>
        <dbReference type="Pfam" id="PF00593"/>
    </source>
</evidence>
<dbReference type="InterPro" id="IPR010916">
    <property type="entry name" value="TonB_box_CS"/>
</dbReference>
<evidence type="ECO:0000313" key="16">
    <source>
        <dbReference type="Proteomes" id="UP000029391"/>
    </source>
</evidence>
<dbReference type="Proteomes" id="UP000029391">
    <property type="component" value="Unassembled WGS sequence"/>
</dbReference>
<dbReference type="PANTHER" id="PTHR47234">
    <property type="match status" value="1"/>
</dbReference>
<dbReference type="RefSeq" id="WP_026816834.1">
    <property type="nucleotide sequence ID" value="NZ_AUFF01000003.1"/>
</dbReference>
<dbReference type="CDD" id="cd01347">
    <property type="entry name" value="ligand_gated_channel"/>
    <property type="match status" value="1"/>
</dbReference>
<evidence type="ECO:0000256" key="4">
    <source>
        <dbReference type="ARBA" id="ARBA00022692"/>
    </source>
</evidence>
<proteinExistence type="inferred from homology"/>
<evidence type="ECO:0000256" key="3">
    <source>
        <dbReference type="ARBA" id="ARBA00022452"/>
    </source>
</evidence>
<keyword evidence="6 10" id="KW-0798">TonB box</keyword>
<keyword evidence="2 9" id="KW-0813">Transport</keyword>
<keyword evidence="4 9" id="KW-0812">Transmembrane</keyword>
<keyword evidence="7 9" id="KW-0472">Membrane</keyword>
<keyword evidence="3 9" id="KW-1134">Transmembrane beta strand</keyword>
<evidence type="ECO:0000256" key="5">
    <source>
        <dbReference type="ARBA" id="ARBA00022729"/>
    </source>
</evidence>
<organism evidence="15 16">
    <name type="scientific">Arenimonas composti TR7-09 = DSM 18010</name>
    <dbReference type="NCBI Taxonomy" id="1121013"/>
    <lineage>
        <taxon>Bacteria</taxon>
        <taxon>Pseudomonadati</taxon>
        <taxon>Pseudomonadota</taxon>
        <taxon>Gammaproteobacteria</taxon>
        <taxon>Lysobacterales</taxon>
        <taxon>Lysobacteraceae</taxon>
        <taxon>Arenimonas</taxon>
    </lineage>
</organism>
<protein>
    <recommendedName>
        <fullName evidence="17">TonB-dependent receptor</fullName>
    </recommendedName>
</protein>
<dbReference type="InterPro" id="IPR039426">
    <property type="entry name" value="TonB-dep_rcpt-like"/>
</dbReference>
<reference evidence="15 16" key="1">
    <citation type="submission" date="2013-09" db="EMBL/GenBank/DDBJ databases">
        <title>Genome sequencing of Arenimonas composti.</title>
        <authorList>
            <person name="Chen F."/>
            <person name="Wang G."/>
        </authorList>
    </citation>
    <scope>NUCLEOTIDE SEQUENCE [LARGE SCALE GENOMIC DNA]</scope>
    <source>
        <strain evidence="15 16">TR7-09</strain>
    </source>
</reference>
<dbReference type="eggNOG" id="COG4771">
    <property type="taxonomic scope" value="Bacteria"/>
</dbReference>
<dbReference type="GO" id="GO:0009279">
    <property type="term" value="C:cell outer membrane"/>
    <property type="evidence" value="ECO:0007669"/>
    <property type="project" value="UniProtKB-SubCell"/>
</dbReference>
<dbReference type="Gene3D" id="2.40.170.20">
    <property type="entry name" value="TonB-dependent receptor, beta-barrel domain"/>
    <property type="match status" value="1"/>
</dbReference>
<evidence type="ECO:0000256" key="10">
    <source>
        <dbReference type="PROSITE-ProRule" id="PRU10143"/>
    </source>
</evidence>
<dbReference type="PROSITE" id="PS52016">
    <property type="entry name" value="TONB_DEPENDENT_REC_3"/>
    <property type="match status" value="1"/>
</dbReference>
<dbReference type="STRING" id="1121013.GCA_000426365_01560"/>
<dbReference type="SUPFAM" id="SSF56935">
    <property type="entry name" value="Porins"/>
    <property type="match status" value="1"/>
</dbReference>
<comment type="caution">
    <text evidence="15">The sequence shown here is derived from an EMBL/GenBank/DDBJ whole genome shotgun (WGS) entry which is preliminary data.</text>
</comment>
<dbReference type="PANTHER" id="PTHR47234:SF2">
    <property type="entry name" value="TONB-DEPENDENT RECEPTOR"/>
    <property type="match status" value="1"/>
</dbReference>
<evidence type="ECO:0000256" key="2">
    <source>
        <dbReference type="ARBA" id="ARBA00022448"/>
    </source>
</evidence>
<keyword evidence="8 9" id="KW-0998">Cell outer membrane</keyword>
<evidence type="ECO:0008006" key="17">
    <source>
        <dbReference type="Google" id="ProtNLM"/>
    </source>
</evidence>
<dbReference type="AlphaFoldDB" id="A0A091BHH4"/>
<feature type="domain" description="TonB-dependent receptor-like beta-barrel" evidence="13">
    <location>
        <begin position="369"/>
        <end position="816"/>
    </location>
</feature>
<dbReference type="InterPro" id="IPR036942">
    <property type="entry name" value="Beta-barrel_TonB_sf"/>
</dbReference>
<evidence type="ECO:0000256" key="8">
    <source>
        <dbReference type="ARBA" id="ARBA00023237"/>
    </source>
</evidence>
<dbReference type="InterPro" id="IPR000531">
    <property type="entry name" value="Beta-barrel_TonB"/>
</dbReference>
<dbReference type="OrthoDB" id="6276154at2"/>
<evidence type="ECO:0000256" key="9">
    <source>
        <dbReference type="PROSITE-ProRule" id="PRU01360"/>
    </source>
</evidence>
<evidence type="ECO:0000259" key="14">
    <source>
        <dbReference type="Pfam" id="PF07715"/>
    </source>
</evidence>
<dbReference type="EMBL" id="AWXU01000013">
    <property type="protein sequence ID" value="KFN50942.1"/>
    <property type="molecule type" value="Genomic_DNA"/>
</dbReference>
<dbReference type="Pfam" id="PF00593">
    <property type="entry name" value="TonB_dep_Rec_b-barrel"/>
    <property type="match status" value="1"/>
</dbReference>
<dbReference type="InterPro" id="IPR012910">
    <property type="entry name" value="Plug_dom"/>
</dbReference>
<feature type="chain" id="PRO_5001869806" description="TonB-dependent receptor" evidence="12">
    <location>
        <begin position="31"/>
        <end position="852"/>
    </location>
</feature>
<keyword evidence="5 12" id="KW-0732">Signal</keyword>
<evidence type="ECO:0000256" key="12">
    <source>
        <dbReference type="SAM" id="SignalP"/>
    </source>
</evidence>
<comment type="similarity">
    <text evidence="9 11">Belongs to the TonB-dependent receptor family.</text>
</comment>
<name>A0A091BHH4_9GAMM</name>
<evidence type="ECO:0000256" key="11">
    <source>
        <dbReference type="RuleBase" id="RU003357"/>
    </source>
</evidence>
<comment type="subcellular location">
    <subcellularLocation>
        <location evidence="1 9">Cell outer membrane</location>
        <topology evidence="1 9">Multi-pass membrane protein</topology>
    </subcellularLocation>
</comment>